<evidence type="ECO:0000313" key="14">
    <source>
        <dbReference type="EMBL" id="JAC79345.1"/>
    </source>
</evidence>
<dbReference type="PROSITE" id="PS00141">
    <property type="entry name" value="ASP_PROTEASE"/>
    <property type="match status" value="2"/>
</dbReference>
<evidence type="ECO:0000256" key="11">
    <source>
        <dbReference type="SAM" id="MobiDB-lite"/>
    </source>
</evidence>
<keyword evidence="4 10" id="KW-0064">Aspartyl protease</keyword>
<dbReference type="GO" id="GO:0006508">
    <property type="term" value="P:proteolysis"/>
    <property type="evidence" value="ECO:0007669"/>
    <property type="project" value="UniProtKB-KW"/>
</dbReference>
<evidence type="ECO:0000256" key="4">
    <source>
        <dbReference type="ARBA" id="ARBA00022750"/>
    </source>
</evidence>
<evidence type="ECO:0000259" key="13">
    <source>
        <dbReference type="PROSITE" id="PS51767"/>
    </source>
</evidence>
<dbReference type="SUPFAM" id="SSF50630">
    <property type="entry name" value="Acid proteases"/>
    <property type="match status" value="1"/>
</dbReference>
<feature type="region of interest" description="Disordered" evidence="11">
    <location>
        <begin position="352"/>
        <end position="373"/>
    </location>
</feature>
<evidence type="ECO:0000256" key="3">
    <source>
        <dbReference type="ARBA" id="ARBA00022729"/>
    </source>
</evidence>
<feature type="active site" evidence="8">
    <location>
        <position position="100"/>
    </location>
</feature>
<dbReference type="PROSITE" id="PS51767">
    <property type="entry name" value="PEPTIDASE_A1"/>
    <property type="match status" value="1"/>
</dbReference>
<feature type="chain" id="PRO_5030002245" evidence="12">
    <location>
        <begin position="24"/>
        <end position="546"/>
    </location>
</feature>
<dbReference type="Gene3D" id="1.10.225.10">
    <property type="entry name" value="Saposin-like"/>
    <property type="match status" value="1"/>
</dbReference>
<dbReference type="GO" id="GO:0004190">
    <property type="term" value="F:aspartic-type endopeptidase activity"/>
    <property type="evidence" value="ECO:0007669"/>
    <property type="project" value="UniProtKB-KW"/>
</dbReference>
<dbReference type="InterPro" id="IPR021109">
    <property type="entry name" value="Peptidase_aspartic_dom_sf"/>
</dbReference>
<evidence type="ECO:0000256" key="8">
    <source>
        <dbReference type="PIRSR" id="PIRSR601461-1"/>
    </source>
</evidence>
<dbReference type="AlphaFoldDB" id="A0A061S8W0"/>
<reference evidence="14" key="1">
    <citation type="submission" date="2014-05" db="EMBL/GenBank/DDBJ databases">
        <title>The transcriptome of the halophilic microalga Tetraselmis sp. GSL018 isolated from the Great Salt Lake, Utah.</title>
        <authorList>
            <person name="Jinkerson R.E."/>
            <person name="D'Adamo S."/>
            <person name="Posewitz M.C."/>
        </authorList>
    </citation>
    <scope>NUCLEOTIDE SEQUENCE</scope>
    <source>
        <strain evidence="14">GSL018</strain>
    </source>
</reference>
<keyword evidence="6 9" id="KW-1015">Disulfide bond</keyword>
<dbReference type="Gene3D" id="2.40.70.10">
    <property type="entry name" value="Acid Proteases"/>
    <property type="match status" value="2"/>
</dbReference>
<keyword evidence="7" id="KW-0325">Glycoprotein</keyword>
<accession>A0A061S8W0</accession>
<evidence type="ECO:0000256" key="12">
    <source>
        <dbReference type="SAM" id="SignalP"/>
    </source>
</evidence>
<dbReference type="InterPro" id="IPR001969">
    <property type="entry name" value="Aspartic_peptidase_AS"/>
</dbReference>
<gene>
    <name evidence="14" type="ORF">TSPGSL018_12964</name>
</gene>
<comment type="similarity">
    <text evidence="1 10">Belongs to the peptidase A1 family.</text>
</comment>
<feature type="active site" evidence="8">
    <location>
        <position position="288"/>
    </location>
</feature>
<feature type="domain" description="Peptidase A1" evidence="13">
    <location>
        <begin position="82"/>
        <end position="542"/>
    </location>
</feature>
<dbReference type="InterPro" id="IPR001461">
    <property type="entry name" value="Aspartic_peptidase_A1"/>
</dbReference>
<evidence type="ECO:0000256" key="1">
    <source>
        <dbReference type="ARBA" id="ARBA00007447"/>
    </source>
</evidence>
<feature type="signal peptide" evidence="12">
    <location>
        <begin position="1"/>
        <end position="23"/>
    </location>
</feature>
<dbReference type="FunFam" id="2.40.70.10:FF:000044">
    <property type="entry name" value="Lysosomal aspartic protease"/>
    <property type="match status" value="1"/>
</dbReference>
<dbReference type="Pfam" id="PF00026">
    <property type="entry name" value="Asp"/>
    <property type="match status" value="1"/>
</dbReference>
<proteinExistence type="inferred from homology"/>
<evidence type="ECO:0000256" key="6">
    <source>
        <dbReference type="ARBA" id="ARBA00023157"/>
    </source>
</evidence>
<dbReference type="EMBL" id="GBEZ01006023">
    <property type="protein sequence ID" value="JAC79345.1"/>
    <property type="molecule type" value="Transcribed_RNA"/>
</dbReference>
<dbReference type="FunFam" id="2.40.70.10:FF:000009">
    <property type="entry name" value="Aspartic proteinase A1"/>
    <property type="match status" value="1"/>
</dbReference>
<evidence type="ECO:0000256" key="9">
    <source>
        <dbReference type="PIRSR" id="PIRSR601461-2"/>
    </source>
</evidence>
<organism evidence="14">
    <name type="scientific">Tetraselmis sp. GSL018</name>
    <dbReference type="NCBI Taxonomy" id="582737"/>
    <lineage>
        <taxon>Eukaryota</taxon>
        <taxon>Viridiplantae</taxon>
        <taxon>Chlorophyta</taxon>
        <taxon>core chlorophytes</taxon>
        <taxon>Chlorodendrophyceae</taxon>
        <taxon>Chlorodendrales</taxon>
        <taxon>Chlorodendraceae</taxon>
        <taxon>Tetraselmis</taxon>
    </lineage>
</organism>
<evidence type="ECO:0000256" key="5">
    <source>
        <dbReference type="ARBA" id="ARBA00022801"/>
    </source>
</evidence>
<evidence type="ECO:0000256" key="2">
    <source>
        <dbReference type="ARBA" id="ARBA00022670"/>
    </source>
</evidence>
<keyword evidence="3 12" id="KW-0732">Signal</keyword>
<dbReference type="PRINTS" id="PR00792">
    <property type="entry name" value="PEPSIN"/>
</dbReference>
<feature type="disulfide bond" evidence="9">
    <location>
        <begin position="113"/>
        <end position="120"/>
    </location>
</feature>
<keyword evidence="2 10" id="KW-0645">Protease</keyword>
<name>A0A061S8W0_9CHLO</name>
<evidence type="ECO:0000256" key="10">
    <source>
        <dbReference type="RuleBase" id="RU000454"/>
    </source>
</evidence>
<dbReference type="InterPro" id="IPR033121">
    <property type="entry name" value="PEPTIDASE_A1"/>
</dbReference>
<dbReference type="PANTHER" id="PTHR47966:SF51">
    <property type="entry name" value="BETA-SITE APP-CLEAVING ENZYME, ISOFORM A-RELATED"/>
    <property type="match status" value="1"/>
</dbReference>
<sequence length="546" mass="59158">MKLHQKSLFLLGLISLSLWTVHCADGRIRIPLKRVSGHRPVAPRPPSPLKYLKSDHLALSEYLQDLEGPKEEMLENFMDAQYYGEISLGSPEQTFGVVFDTGSSNLWVPSKKCSYFNIACLIHNKYDSTKSSSYVSNGTDFEIQYGSGSLSGFLSQDTLTWAGMKVKNQVFAEAVEEPGLAFVVAKFDGILGMGFPEIAVEQVVPPFNKLLDQGLLAEPVFSFWLNRNPDDSEGGELVLGGTDPDLYTGSITWVPVSRRGYWQHDMDGISVEGKSVSICEGGCSGIADTGTSLIAGPTAEVNKLNEAIGATPTFASHCQQTMEEFLPRMAELLDEFSTEQVCTAVGMCQAEEEEDDEAADSTEDREAVEANKGNRKLLGMEDMKLVLAQDLEKGLDSLKQSKAVKKARKVVESAQCSMCQAATGLMRAIQKLGGSRADLEGELQSSVSGICSGVRANGQATVDCSKLSSMPNVKISIGGKDWELTPEQYVLKVSAGGQEQCISGFMGIDLPERVGPLWILGDVFIGAYYTVFDYGNARVGYADAVA</sequence>
<protein>
    <submittedName>
        <fullName evidence="14">Phytepsin</fullName>
    </submittedName>
</protein>
<dbReference type="PANTHER" id="PTHR47966">
    <property type="entry name" value="BETA-SITE APP-CLEAVING ENZYME, ISOFORM A-RELATED"/>
    <property type="match status" value="1"/>
</dbReference>
<evidence type="ECO:0000256" key="7">
    <source>
        <dbReference type="ARBA" id="ARBA00023180"/>
    </source>
</evidence>
<keyword evidence="5 10" id="KW-0378">Hydrolase</keyword>
<feature type="compositionally biased region" description="Acidic residues" evidence="11">
    <location>
        <begin position="352"/>
        <end position="361"/>
    </location>
</feature>